<dbReference type="PANTHER" id="PTHR43033">
    <property type="entry name" value="TRNA(ILE)-LYSIDINE SYNTHASE-RELATED"/>
    <property type="match status" value="1"/>
</dbReference>
<feature type="domain" description="tRNA(Ile)-lysidine/2-thiocytidine synthase N-terminal" evidence="8">
    <location>
        <begin position="4"/>
        <end position="177"/>
    </location>
</feature>
<gene>
    <name evidence="6 9" type="primary">tilS</name>
    <name evidence="9" type="ORF">NCTC10146_00713</name>
</gene>
<accession>A0A449ARL9</accession>
<comment type="function">
    <text evidence="6">Ligates lysine onto the cytidine present at position 34 of the AUA codon-specific tRNA(Ile) that contains the anticodon CAU, in an ATP-dependent manner. Cytidine is converted to lysidine, thus changing the amino acid specificity of the tRNA from methionine to isoleucine.</text>
</comment>
<comment type="domain">
    <text evidence="6">The N-terminal region contains the highly conserved SGGXDS motif, predicted to be a P-loop motif involved in ATP binding.</text>
</comment>
<dbReference type="AlphaFoldDB" id="A0A449ARL9"/>
<dbReference type="InterPro" id="IPR011063">
    <property type="entry name" value="TilS/TtcA_N"/>
</dbReference>
<keyword evidence="4 6" id="KW-0067">ATP-binding</keyword>
<comment type="similarity">
    <text evidence="6">Belongs to the tRNA(Ile)-lysidine synthase family.</text>
</comment>
<dbReference type="Gene3D" id="3.40.50.620">
    <property type="entry name" value="HUPs"/>
    <property type="match status" value="1"/>
</dbReference>
<dbReference type="CDD" id="cd01992">
    <property type="entry name" value="TilS_N"/>
    <property type="match status" value="1"/>
</dbReference>
<dbReference type="InterPro" id="IPR012795">
    <property type="entry name" value="tRNA_Ile_lys_synt_N"/>
</dbReference>
<evidence type="ECO:0000256" key="7">
    <source>
        <dbReference type="SAM" id="Phobius"/>
    </source>
</evidence>
<dbReference type="InterPro" id="IPR012094">
    <property type="entry name" value="tRNA_Ile_lys_synt"/>
</dbReference>
<evidence type="ECO:0000256" key="2">
    <source>
        <dbReference type="ARBA" id="ARBA00022694"/>
    </source>
</evidence>
<evidence type="ECO:0000313" key="9">
    <source>
        <dbReference type="EMBL" id="VEU69224.1"/>
    </source>
</evidence>
<evidence type="ECO:0000256" key="3">
    <source>
        <dbReference type="ARBA" id="ARBA00022741"/>
    </source>
</evidence>
<dbReference type="InterPro" id="IPR014729">
    <property type="entry name" value="Rossmann-like_a/b/a_fold"/>
</dbReference>
<evidence type="ECO:0000313" key="10">
    <source>
        <dbReference type="Proteomes" id="UP000290495"/>
    </source>
</evidence>
<comment type="subcellular location">
    <subcellularLocation>
        <location evidence="6">Cytoplasm</location>
    </subcellularLocation>
</comment>
<sequence>MNKKILLAVSGGPDSMYLLNKYRKKNIVVATVNYNQRFDSHIDYEIVKNFCVTYKIDFEGLNLKKDDYKKGNFQNWAREIRYKFFREIYLKYNCDKLFIAHNIDDFLETAIFQKQSKRFSKYYGIKKHNILFDMNIERPLLFRFFKKTIIKKNLSKGIPFHKDYTNEEPKYSRNKIRIHNNEKPKIWKIYMMIYFFVLNFILKLRFHKVDKNYKKWKENNFSQDTFKFLTKKEELVYELINNNFKNIKLSKDKIKNIIKFIESPKRSNKYKLSENCYLTKKRGHLLKDN</sequence>
<keyword evidence="6" id="KW-0963">Cytoplasm</keyword>
<dbReference type="RefSeq" id="WP_004794105.1">
    <property type="nucleotide sequence ID" value="NZ_LR215010.1"/>
</dbReference>
<dbReference type="EC" id="6.3.4.19" evidence="6"/>
<evidence type="ECO:0000256" key="5">
    <source>
        <dbReference type="ARBA" id="ARBA00048539"/>
    </source>
</evidence>
<dbReference type="EMBL" id="LR215010">
    <property type="protein sequence ID" value="VEU69224.1"/>
    <property type="molecule type" value="Genomic_DNA"/>
</dbReference>
<protein>
    <recommendedName>
        <fullName evidence="6">tRNA(Ile)-lysidine synthase</fullName>
        <ecNumber evidence="6">6.3.4.19</ecNumber>
    </recommendedName>
    <alternativeName>
        <fullName evidence="6">tRNA(Ile)-2-lysyl-cytidine synthase</fullName>
    </alternativeName>
    <alternativeName>
        <fullName evidence="6">tRNA(Ile)-lysidine synthetase</fullName>
    </alternativeName>
</protein>
<dbReference type="Pfam" id="PF01171">
    <property type="entry name" value="ATP_bind_3"/>
    <property type="match status" value="1"/>
</dbReference>
<evidence type="ECO:0000256" key="1">
    <source>
        <dbReference type="ARBA" id="ARBA00022598"/>
    </source>
</evidence>
<feature type="binding site" evidence="6">
    <location>
        <begin position="10"/>
        <end position="15"/>
    </location>
    <ligand>
        <name>ATP</name>
        <dbReference type="ChEBI" id="CHEBI:30616"/>
    </ligand>
</feature>
<keyword evidence="7" id="KW-0472">Membrane</keyword>
<reference evidence="9 10" key="1">
    <citation type="submission" date="2019-01" db="EMBL/GenBank/DDBJ databases">
        <authorList>
            <consortium name="Pathogen Informatics"/>
        </authorList>
    </citation>
    <scope>NUCLEOTIDE SEQUENCE [LARGE SCALE GENOMIC DNA]</scope>
    <source>
        <strain evidence="9 10">NCTC10146</strain>
    </source>
</reference>
<keyword evidence="2 6" id="KW-0819">tRNA processing</keyword>
<comment type="catalytic activity">
    <reaction evidence="5 6">
        <text>cytidine(34) in tRNA(Ile2) + L-lysine + ATP = lysidine(34) in tRNA(Ile2) + AMP + diphosphate + H(+)</text>
        <dbReference type="Rhea" id="RHEA:43744"/>
        <dbReference type="Rhea" id="RHEA-COMP:10625"/>
        <dbReference type="Rhea" id="RHEA-COMP:10670"/>
        <dbReference type="ChEBI" id="CHEBI:15378"/>
        <dbReference type="ChEBI" id="CHEBI:30616"/>
        <dbReference type="ChEBI" id="CHEBI:32551"/>
        <dbReference type="ChEBI" id="CHEBI:33019"/>
        <dbReference type="ChEBI" id="CHEBI:82748"/>
        <dbReference type="ChEBI" id="CHEBI:83665"/>
        <dbReference type="ChEBI" id="CHEBI:456215"/>
        <dbReference type="EC" id="6.3.4.19"/>
    </reaction>
</comment>
<dbReference type="HAMAP" id="MF_01161">
    <property type="entry name" value="tRNA_Ile_lys_synt"/>
    <property type="match status" value="1"/>
</dbReference>
<dbReference type="GO" id="GO:0005524">
    <property type="term" value="F:ATP binding"/>
    <property type="evidence" value="ECO:0007669"/>
    <property type="project" value="UniProtKB-UniRule"/>
</dbReference>
<evidence type="ECO:0000259" key="8">
    <source>
        <dbReference type="Pfam" id="PF01171"/>
    </source>
</evidence>
<keyword evidence="7" id="KW-0812">Transmembrane</keyword>
<evidence type="ECO:0000256" key="6">
    <source>
        <dbReference type="HAMAP-Rule" id="MF_01161"/>
    </source>
</evidence>
<dbReference type="PANTHER" id="PTHR43033:SF1">
    <property type="entry name" value="TRNA(ILE)-LYSIDINE SYNTHASE-RELATED"/>
    <property type="match status" value="1"/>
</dbReference>
<keyword evidence="1 6" id="KW-0436">Ligase</keyword>
<evidence type="ECO:0000256" key="4">
    <source>
        <dbReference type="ARBA" id="ARBA00022840"/>
    </source>
</evidence>
<dbReference type="SUPFAM" id="SSF52402">
    <property type="entry name" value="Adenine nucleotide alpha hydrolases-like"/>
    <property type="match status" value="1"/>
</dbReference>
<dbReference type="GO" id="GO:0005737">
    <property type="term" value="C:cytoplasm"/>
    <property type="evidence" value="ECO:0007669"/>
    <property type="project" value="UniProtKB-SubCell"/>
</dbReference>
<dbReference type="GO" id="GO:0006400">
    <property type="term" value="P:tRNA modification"/>
    <property type="evidence" value="ECO:0007669"/>
    <property type="project" value="UniProtKB-UniRule"/>
</dbReference>
<dbReference type="Proteomes" id="UP000290495">
    <property type="component" value="Chromosome"/>
</dbReference>
<feature type="transmembrane region" description="Helical" evidence="7">
    <location>
        <begin position="187"/>
        <end position="206"/>
    </location>
</feature>
<proteinExistence type="inferred from homology"/>
<keyword evidence="3 6" id="KW-0547">Nucleotide-binding</keyword>
<name>A0A449ARL9_9BACT</name>
<dbReference type="NCBIfam" id="TIGR02432">
    <property type="entry name" value="lysidine_TilS_N"/>
    <property type="match status" value="1"/>
</dbReference>
<keyword evidence="7" id="KW-1133">Transmembrane helix</keyword>
<organism evidence="9 10">
    <name type="scientific">Mycoplasmopsis canis</name>
    <dbReference type="NCBI Taxonomy" id="29555"/>
    <lineage>
        <taxon>Bacteria</taxon>
        <taxon>Bacillati</taxon>
        <taxon>Mycoplasmatota</taxon>
        <taxon>Mycoplasmoidales</taxon>
        <taxon>Metamycoplasmataceae</taxon>
        <taxon>Mycoplasmopsis</taxon>
    </lineage>
</organism>
<dbReference type="GO" id="GO:0032267">
    <property type="term" value="F:tRNA(Ile)-lysidine synthase activity"/>
    <property type="evidence" value="ECO:0007669"/>
    <property type="project" value="UniProtKB-EC"/>
</dbReference>